<protein>
    <submittedName>
        <fullName evidence="2">Uncharacterized protein</fullName>
    </submittedName>
</protein>
<sequence length="107" mass="12151">MGELREYMIQYSLCADPVESAARKEHVRQAEEQGEFEEVATQMAKNATGMQILETEEQRIQTSPERIPASQRLGPVNEPQSVMNRLGPINEEQAEEDLPQRSEPIPK</sequence>
<accession>A0A0D2ZZT9</accession>
<evidence type="ECO:0000313" key="3">
    <source>
        <dbReference type="Proteomes" id="UP000032141"/>
    </source>
</evidence>
<dbReference type="Proteomes" id="UP000032141">
    <property type="component" value="Unassembled WGS sequence"/>
</dbReference>
<evidence type="ECO:0000313" key="2">
    <source>
        <dbReference type="EnsemblPlants" id="Bo14340s010.1"/>
    </source>
</evidence>
<keyword evidence="3" id="KW-1185">Reference proteome</keyword>
<dbReference type="EnsemblPlants" id="Bo14340s010.1">
    <property type="protein sequence ID" value="Bo14340s010.1"/>
    <property type="gene ID" value="Bo14340s010"/>
</dbReference>
<evidence type="ECO:0000256" key="1">
    <source>
        <dbReference type="SAM" id="MobiDB-lite"/>
    </source>
</evidence>
<organism evidence="2 3">
    <name type="scientific">Brassica oleracea var. oleracea</name>
    <dbReference type="NCBI Taxonomy" id="109376"/>
    <lineage>
        <taxon>Eukaryota</taxon>
        <taxon>Viridiplantae</taxon>
        <taxon>Streptophyta</taxon>
        <taxon>Embryophyta</taxon>
        <taxon>Tracheophyta</taxon>
        <taxon>Spermatophyta</taxon>
        <taxon>Magnoliopsida</taxon>
        <taxon>eudicotyledons</taxon>
        <taxon>Gunneridae</taxon>
        <taxon>Pentapetalae</taxon>
        <taxon>rosids</taxon>
        <taxon>malvids</taxon>
        <taxon>Brassicales</taxon>
        <taxon>Brassicaceae</taxon>
        <taxon>Brassiceae</taxon>
        <taxon>Brassica</taxon>
    </lineage>
</organism>
<name>A0A0D2ZZT9_BRAOL</name>
<dbReference type="AlphaFoldDB" id="A0A0D2ZZT9"/>
<dbReference type="STRING" id="109376.A0A0D2ZZT9"/>
<reference evidence="2" key="2">
    <citation type="submission" date="2015-06" db="UniProtKB">
        <authorList>
            <consortium name="EnsemblPlants"/>
        </authorList>
    </citation>
    <scope>IDENTIFICATION</scope>
</reference>
<feature type="compositionally biased region" description="Basic and acidic residues" evidence="1">
    <location>
        <begin position="98"/>
        <end position="107"/>
    </location>
</feature>
<reference evidence="2" key="1">
    <citation type="journal article" date="2014" name="Genome Biol.">
        <title>Transcriptome and methylome profiling reveals relics of genome dominance in the mesopolyploid Brassica oleracea.</title>
        <authorList>
            <person name="Parkin I.A."/>
            <person name="Koh C."/>
            <person name="Tang H."/>
            <person name="Robinson S.J."/>
            <person name="Kagale S."/>
            <person name="Clarke W.E."/>
            <person name="Town C.D."/>
            <person name="Nixon J."/>
            <person name="Krishnakumar V."/>
            <person name="Bidwell S.L."/>
            <person name="Denoeud F."/>
            <person name="Belcram H."/>
            <person name="Links M.G."/>
            <person name="Just J."/>
            <person name="Clarke C."/>
            <person name="Bender T."/>
            <person name="Huebert T."/>
            <person name="Mason A.S."/>
            <person name="Pires J.C."/>
            <person name="Barker G."/>
            <person name="Moore J."/>
            <person name="Walley P.G."/>
            <person name="Manoli S."/>
            <person name="Batley J."/>
            <person name="Edwards D."/>
            <person name="Nelson M.N."/>
            <person name="Wang X."/>
            <person name="Paterson A.H."/>
            <person name="King G."/>
            <person name="Bancroft I."/>
            <person name="Chalhoub B."/>
            <person name="Sharpe A.G."/>
        </authorList>
    </citation>
    <scope>NUCLEOTIDE SEQUENCE [LARGE SCALE GENOMIC DNA]</scope>
    <source>
        <strain evidence="2">cv. TO1000</strain>
    </source>
</reference>
<feature type="region of interest" description="Disordered" evidence="1">
    <location>
        <begin position="57"/>
        <end position="107"/>
    </location>
</feature>
<dbReference type="HOGENOM" id="CLU_2216633_0_0_1"/>
<dbReference type="Gramene" id="Bo14340s010.1">
    <property type="protein sequence ID" value="Bo14340s010.1"/>
    <property type="gene ID" value="Bo14340s010"/>
</dbReference>
<proteinExistence type="predicted"/>
<dbReference type="OMA" id="IMNMALA"/>